<evidence type="ECO:0000313" key="2">
    <source>
        <dbReference type="EMBL" id="CAG8593078.1"/>
    </source>
</evidence>
<dbReference type="Proteomes" id="UP000789570">
    <property type="component" value="Unassembled WGS sequence"/>
</dbReference>
<comment type="caution">
    <text evidence="2">The sequence shown here is derived from an EMBL/GenBank/DDBJ whole genome shotgun (WGS) entry which is preliminary data.</text>
</comment>
<feature type="compositionally biased region" description="Polar residues" evidence="1">
    <location>
        <begin position="1"/>
        <end position="17"/>
    </location>
</feature>
<evidence type="ECO:0000313" key="3">
    <source>
        <dbReference type="Proteomes" id="UP000789570"/>
    </source>
</evidence>
<proteinExistence type="predicted"/>
<feature type="region of interest" description="Disordered" evidence="1">
    <location>
        <begin position="1"/>
        <end position="24"/>
    </location>
</feature>
<name>A0A9N9C8S3_9GLOM</name>
<keyword evidence="3" id="KW-1185">Reference proteome</keyword>
<protein>
    <submittedName>
        <fullName evidence="2">3757_t:CDS:1</fullName>
    </submittedName>
</protein>
<reference evidence="2" key="1">
    <citation type="submission" date="2021-06" db="EMBL/GenBank/DDBJ databases">
        <authorList>
            <person name="Kallberg Y."/>
            <person name="Tangrot J."/>
            <person name="Rosling A."/>
        </authorList>
    </citation>
    <scope>NUCLEOTIDE SEQUENCE</scope>
    <source>
        <strain evidence="2">UK204</strain>
    </source>
</reference>
<gene>
    <name evidence="2" type="ORF">FCALED_LOCUS8195</name>
</gene>
<organism evidence="2 3">
    <name type="scientific">Funneliformis caledonium</name>
    <dbReference type="NCBI Taxonomy" id="1117310"/>
    <lineage>
        <taxon>Eukaryota</taxon>
        <taxon>Fungi</taxon>
        <taxon>Fungi incertae sedis</taxon>
        <taxon>Mucoromycota</taxon>
        <taxon>Glomeromycotina</taxon>
        <taxon>Glomeromycetes</taxon>
        <taxon>Glomerales</taxon>
        <taxon>Glomeraceae</taxon>
        <taxon>Funneliformis</taxon>
    </lineage>
</organism>
<dbReference type="EMBL" id="CAJVPQ010002331">
    <property type="protein sequence ID" value="CAG8593078.1"/>
    <property type="molecule type" value="Genomic_DNA"/>
</dbReference>
<accession>A0A9N9C8S3</accession>
<dbReference type="AlphaFoldDB" id="A0A9N9C8S3"/>
<sequence>MIGENKSNNQQGRSKLPNQEHPATANNWTAKRKYSIIIGYLRGSAALWYDNILATIYYWNTYSVRFNNLKRLVDPGDHLPDDYEIRLFLNGLKSNITARVIMADSGNLRATINKTRTTEAETYY</sequence>
<evidence type="ECO:0000256" key="1">
    <source>
        <dbReference type="SAM" id="MobiDB-lite"/>
    </source>
</evidence>